<dbReference type="Gene3D" id="3.30.470.20">
    <property type="entry name" value="ATP-grasp fold, B domain"/>
    <property type="match status" value="2"/>
</dbReference>
<evidence type="ECO:0000256" key="2">
    <source>
        <dbReference type="ARBA" id="ARBA00022741"/>
    </source>
</evidence>
<dbReference type="PROSITE" id="PS50975">
    <property type="entry name" value="ATP_GRASP"/>
    <property type="match status" value="2"/>
</dbReference>
<sequence>MNAHNYKKDFGGKTVLILSSGTERNRFVFNVVNRLGLKTVVLNDRVNWSKRLADDFILADNFNHAQVLNVLRSYFLKHKVAGVVTFSEENVELLTKVCHEFNFIGNGRTTAGYLRNKYAMRQRFAAWQIDQPNFALVTNDSELQIAIAKVGFPAIIKPVAGTGGDFVVKVTDKHNAQEIFDFIKKNATPKFDPIFFQNQYQFLYEKYLPGAEVSVEAVTQNGQTDVVAIVDKQTGDEPYFVDYKHSLPSKLDSEEQEMVERLVFAAHRALGIMNGITHTEIIMRKDRPAIIEVAGQMGSQYIWDGVRTTWGVDLVEQAFRVALGLPITTHQRALEPKKYWACQYLEIEKSGIVAAIHGADEVAKIKGVRDLYLDKEVGDAVLVPPLSFDTIGWLAAEGESHSEVDDVVSAGVDKLEIQTISFDAESSVGQSERRNNFSSAFVMKKKYLAQARVEKLRRLDIKNLRGLHVGILGNVYKNNSKTTEKNEIAGELMSVGYGVQKVLQERGYRVSFFDMNESPLPLEKIQKSGVDIIFNVCERINDSSLLEPHAAAVLDILQVPYTGSNPLTLAFCIDKIKVKKLLSYHNIPTAKFDVAYTMDDKIDSELRYPLIVKPANTDNSIGITNKSVVKNIKELNTQLHEVIVKAGRPALVEEYIEGDEFDVSIIGNEQGLEVLPLSRSIFDKMPKGYWHIYPFESKFGDVPAYDQIKLQRPAKVVTKLSKLITEIAIDTYNILGAHDYARVEMRIDKDHNPYVIELNPNPSIGADTCTAKCAALAGYDYGDFLELILSSAIKRYQNRPPFSHLSN</sequence>
<protein>
    <recommendedName>
        <fullName evidence="5">ATP-grasp domain-containing protein</fullName>
    </recommendedName>
</protein>
<proteinExistence type="predicted"/>
<evidence type="ECO:0000256" key="1">
    <source>
        <dbReference type="ARBA" id="ARBA00022598"/>
    </source>
</evidence>
<reference evidence="6 7" key="1">
    <citation type="journal article" date="2016" name="Nat. Commun.">
        <title>Thousands of microbial genomes shed light on interconnected biogeochemical processes in an aquifer system.</title>
        <authorList>
            <person name="Anantharaman K."/>
            <person name="Brown C.T."/>
            <person name="Hug L.A."/>
            <person name="Sharon I."/>
            <person name="Castelle C.J."/>
            <person name="Probst A.J."/>
            <person name="Thomas B.C."/>
            <person name="Singh A."/>
            <person name="Wilkins M.J."/>
            <person name="Karaoz U."/>
            <person name="Brodie E.L."/>
            <person name="Williams K.H."/>
            <person name="Hubbard S.S."/>
            <person name="Banfield J.F."/>
        </authorList>
    </citation>
    <scope>NUCLEOTIDE SEQUENCE [LARGE SCALE GENOMIC DNA]</scope>
</reference>
<dbReference type="GO" id="GO:0008716">
    <property type="term" value="F:D-alanine-D-alanine ligase activity"/>
    <property type="evidence" value="ECO:0007669"/>
    <property type="project" value="InterPro"/>
</dbReference>
<dbReference type="GO" id="GO:0005524">
    <property type="term" value="F:ATP binding"/>
    <property type="evidence" value="ECO:0007669"/>
    <property type="project" value="UniProtKB-UniRule"/>
</dbReference>
<dbReference type="PANTHER" id="PTHR43585">
    <property type="entry name" value="FUMIPYRROLE BIOSYNTHESIS PROTEIN C"/>
    <property type="match status" value="1"/>
</dbReference>
<dbReference type="GO" id="GO:0046872">
    <property type="term" value="F:metal ion binding"/>
    <property type="evidence" value="ECO:0007669"/>
    <property type="project" value="InterPro"/>
</dbReference>
<dbReference type="InterPro" id="IPR013815">
    <property type="entry name" value="ATP_grasp_subdomain_1"/>
</dbReference>
<dbReference type="PANTHER" id="PTHR43585:SF2">
    <property type="entry name" value="ATP-GRASP ENZYME FSQD"/>
    <property type="match status" value="1"/>
</dbReference>
<evidence type="ECO:0000256" key="4">
    <source>
        <dbReference type="PROSITE-ProRule" id="PRU00409"/>
    </source>
</evidence>
<dbReference type="Gene3D" id="3.30.1490.20">
    <property type="entry name" value="ATP-grasp fold, A domain"/>
    <property type="match status" value="1"/>
</dbReference>
<evidence type="ECO:0000313" key="7">
    <source>
        <dbReference type="Proteomes" id="UP000178254"/>
    </source>
</evidence>
<comment type="caution">
    <text evidence="6">The sequence shown here is derived from an EMBL/GenBank/DDBJ whole genome shotgun (WGS) entry which is preliminary data.</text>
</comment>
<keyword evidence="3 4" id="KW-0067">ATP-binding</keyword>
<dbReference type="Pfam" id="PF13535">
    <property type="entry name" value="ATP-grasp_4"/>
    <property type="match status" value="1"/>
</dbReference>
<organism evidence="6 7">
    <name type="scientific">Candidatus Magasanikbacteria bacterium RIFOXYD2_FULL_41_14</name>
    <dbReference type="NCBI Taxonomy" id="1798709"/>
    <lineage>
        <taxon>Bacteria</taxon>
        <taxon>Candidatus Magasanikiibacteriota</taxon>
    </lineage>
</organism>
<keyword evidence="1" id="KW-0436">Ligase</keyword>
<dbReference type="Gene3D" id="3.40.50.20">
    <property type="match status" value="2"/>
</dbReference>
<feature type="domain" description="ATP-grasp" evidence="5">
    <location>
        <begin position="579"/>
        <end position="790"/>
    </location>
</feature>
<dbReference type="STRING" id="1798709.A2538_02705"/>
<gene>
    <name evidence="6" type="ORF">A2538_02705</name>
</gene>
<name>A0A1F6PC67_9BACT</name>
<dbReference type="Pfam" id="PF07478">
    <property type="entry name" value="Dala_Dala_lig_C"/>
    <property type="match status" value="1"/>
</dbReference>
<dbReference type="Pfam" id="PF18603">
    <property type="entry name" value="LAL_C2"/>
    <property type="match status" value="1"/>
</dbReference>
<keyword evidence="2 4" id="KW-0547">Nucleotide-binding</keyword>
<dbReference type="Proteomes" id="UP000178254">
    <property type="component" value="Unassembled WGS sequence"/>
</dbReference>
<dbReference type="SUPFAM" id="SSF56059">
    <property type="entry name" value="Glutathione synthetase ATP-binding domain-like"/>
    <property type="match status" value="2"/>
</dbReference>
<evidence type="ECO:0000259" key="5">
    <source>
        <dbReference type="PROSITE" id="PS50975"/>
    </source>
</evidence>
<dbReference type="EMBL" id="MFRE01000022">
    <property type="protein sequence ID" value="OGH93767.1"/>
    <property type="molecule type" value="Genomic_DNA"/>
</dbReference>
<evidence type="ECO:0000313" key="6">
    <source>
        <dbReference type="EMBL" id="OGH93767.1"/>
    </source>
</evidence>
<accession>A0A1F6PC67</accession>
<dbReference type="InterPro" id="IPR011095">
    <property type="entry name" value="Dala_Dala_lig_C"/>
</dbReference>
<evidence type="ECO:0000256" key="3">
    <source>
        <dbReference type="ARBA" id="ARBA00022840"/>
    </source>
</evidence>
<dbReference type="InterPro" id="IPR052032">
    <property type="entry name" value="ATP-dep_AA_Ligase"/>
</dbReference>
<dbReference type="InterPro" id="IPR011761">
    <property type="entry name" value="ATP-grasp"/>
</dbReference>
<dbReference type="AlphaFoldDB" id="A0A1F6PC67"/>
<dbReference type="InterPro" id="IPR040570">
    <property type="entry name" value="LAL_C2"/>
</dbReference>
<feature type="domain" description="ATP-grasp" evidence="5">
    <location>
        <begin position="121"/>
        <end position="323"/>
    </location>
</feature>